<comment type="catalytic activity">
    <reaction evidence="10">
        <text>L-tyrosyl-[protein] + ATP = O-phospho-L-tyrosyl-[protein] + ADP + H(+)</text>
        <dbReference type="Rhea" id="RHEA:10596"/>
        <dbReference type="Rhea" id="RHEA-COMP:10136"/>
        <dbReference type="Rhea" id="RHEA-COMP:20101"/>
        <dbReference type="ChEBI" id="CHEBI:15378"/>
        <dbReference type="ChEBI" id="CHEBI:30616"/>
        <dbReference type="ChEBI" id="CHEBI:46858"/>
        <dbReference type="ChEBI" id="CHEBI:61978"/>
        <dbReference type="ChEBI" id="CHEBI:456216"/>
        <dbReference type="EC" id="2.7.10.1"/>
    </reaction>
</comment>
<dbReference type="GO" id="GO:0005524">
    <property type="term" value="F:ATP binding"/>
    <property type="evidence" value="ECO:0007669"/>
    <property type="project" value="UniProtKB-UniRule"/>
</dbReference>
<dbReference type="GO" id="GO:0061564">
    <property type="term" value="P:axon development"/>
    <property type="evidence" value="ECO:0007669"/>
    <property type="project" value="UniProtKB-ARBA"/>
</dbReference>
<dbReference type="InterPro" id="IPR011009">
    <property type="entry name" value="Kinase-like_dom_sf"/>
</dbReference>
<dbReference type="InterPro" id="IPR000719">
    <property type="entry name" value="Prot_kinase_dom"/>
</dbReference>
<comment type="subcellular location">
    <subcellularLocation>
        <location evidence="2">Endomembrane system</location>
    </subcellularLocation>
    <subcellularLocation>
        <location evidence="1">Membrane</location>
        <topology evidence="1">Single-pass membrane protein</topology>
    </subcellularLocation>
</comment>
<keyword evidence="5 12" id="KW-0547">Nucleotide-binding</keyword>
<dbReference type="FunFam" id="1.10.510.10:FF:001512">
    <property type="entry name" value="Receptor tyrosine-protein kinase erbB-2"/>
    <property type="match status" value="1"/>
</dbReference>
<dbReference type="SUPFAM" id="SSF56112">
    <property type="entry name" value="Protein kinase-like (PK-like)"/>
    <property type="match status" value="1"/>
</dbReference>
<evidence type="ECO:0000256" key="5">
    <source>
        <dbReference type="ARBA" id="ARBA00022741"/>
    </source>
</evidence>
<keyword evidence="9" id="KW-0829">Tyrosine-protein kinase</keyword>
<dbReference type="PROSITE" id="PS00107">
    <property type="entry name" value="PROTEIN_KINASE_ATP"/>
    <property type="match status" value="1"/>
</dbReference>
<dbReference type="InterPro" id="IPR050122">
    <property type="entry name" value="RTK"/>
</dbReference>
<dbReference type="InterPro" id="IPR001245">
    <property type="entry name" value="Ser-Thr/Tyr_kinase_cat_dom"/>
</dbReference>
<keyword evidence="13" id="KW-0460">Magnesium</keyword>
<feature type="domain" description="Protein kinase" evidence="15">
    <location>
        <begin position="12"/>
        <end position="275"/>
    </location>
</feature>
<evidence type="ECO:0000256" key="4">
    <source>
        <dbReference type="ARBA" id="ARBA00022679"/>
    </source>
</evidence>
<accession>A0A7E4WA43</accession>
<evidence type="ECO:0000256" key="9">
    <source>
        <dbReference type="ARBA" id="ARBA00023137"/>
    </source>
</evidence>
<dbReference type="Proteomes" id="UP000492821">
    <property type="component" value="Unassembled WGS sequence"/>
</dbReference>
<feature type="binding site" evidence="14">
    <location>
        <position position="43"/>
    </location>
    <ligand>
        <name>ATP</name>
        <dbReference type="ChEBI" id="CHEBI:30616"/>
    </ligand>
</feature>
<evidence type="ECO:0000256" key="13">
    <source>
        <dbReference type="PIRSR" id="PIRSR000615-3"/>
    </source>
</evidence>
<dbReference type="GO" id="GO:0048680">
    <property type="term" value="P:positive regulation of axon regeneration"/>
    <property type="evidence" value="ECO:0007669"/>
    <property type="project" value="UniProtKB-ARBA"/>
</dbReference>
<dbReference type="Gene3D" id="1.10.510.10">
    <property type="entry name" value="Transferase(Phosphotransferase) domain 1"/>
    <property type="match status" value="1"/>
</dbReference>
<dbReference type="GO" id="GO:0012505">
    <property type="term" value="C:endomembrane system"/>
    <property type="evidence" value="ECO:0007669"/>
    <property type="project" value="UniProtKB-SubCell"/>
</dbReference>
<dbReference type="EC" id="2.7.10.1" evidence="3"/>
<reference evidence="16" key="1">
    <citation type="journal article" date="2013" name="Genetics">
        <title>The draft genome and transcriptome of Panagrellus redivivus are shaped by the harsh demands of a free-living lifestyle.</title>
        <authorList>
            <person name="Srinivasan J."/>
            <person name="Dillman A.R."/>
            <person name="Macchietto M.G."/>
            <person name="Heikkinen L."/>
            <person name="Lakso M."/>
            <person name="Fracchia K.M."/>
            <person name="Antoshechkin I."/>
            <person name="Mortazavi A."/>
            <person name="Wong G."/>
            <person name="Sternberg P.W."/>
        </authorList>
    </citation>
    <scope>NUCLEOTIDE SEQUENCE [LARGE SCALE GENOMIC DNA]</scope>
    <source>
        <strain evidence="16">MT8872</strain>
    </source>
</reference>
<evidence type="ECO:0000256" key="2">
    <source>
        <dbReference type="ARBA" id="ARBA00004308"/>
    </source>
</evidence>
<dbReference type="GO" id="GO:0004714">
    <property type="term" value="F:transmembrane receptor protein tyrosine kinase activity"/>
    <property type="evidence" value="ECO:0007669"/>
    <property type="project" value="UniProtKB-EC"/>
</dbReference>
<evidence type="ECO:0000256" key="11">
    <source>
        <dbReference type="PIRSR" id="PIRSR000615-1"/>
    </source>
</evidence>
<dbReference type="PRINTS" id="PR00109">
    <property type="entry name" value="TYRKINASE"/>
</dbReference>
<evidence type="ECO:0000313" key="17">
    <source>
        <dbReference type="WBParaSite" id="Pan_g810.t1"/>
    </source>
</evidence>
<proteinExistence type="predicted"/>
<dbReference type="CDD" id="cd00192">
    <property type="entry name" value="PTKc"/>
    <property type="match status" value="1"/>
</dbReference>
<dbReference type="GO" id="GO:0043235">
    <property type="term" value="C:receptor complex"/>
    <property type="evidence" value="ECO:0007669"/>
    <property type="project" value="TreeGrafter"/>
</dbReference>
<evidence type="ECO:0000256" key="7">
    <source>
        <dbReference type="ARBA" id="ARBA00022840"/>
    </source>
</evidence>
<evidence type="ECO:0000256" key="6">
    <source>
        <dbReference type="ARBA" id="ARBA00022777"/>
    </source>
</evidence>
<keyword evidence="8" id="KW-0472">Membrane</keyword>
<dbReference type="AlphaFoldDB" id="A0A7E4WA43"/>
<dbReference type="SMART" id="SM00219">
    <property type="entry name" value="TyrKc"/>
    <property type="match status" value="1"/>
</dbReference>
<dbReference type="PROSITE" id="PS00109">
    <property type="entry name" value="PROTEIN_KINASE_TYR"/>
    <property type="match status" value="1"/>
</dbReference>
<evidence type="ECO:0000256" key="14">
    <source>
        <dbReference type="PROSITE-ProRule" id="PRU10141"/>
    </source>
</evidence>
<feature type="binding site" evidence="13">
    <location>
        <position position="156"/>
    </location>
    <ligand>
        <name>Mg(2+)</name>
        <dbReference type="ChEBI" id="CHEBI:18420"/>
    </ligand>
</feature>
<dbReference type="GO" id="GO:0046872">
    <property type="term" value="F:metal ion binding"/>
    <property type="evidence" value="ECO:0007669"/>
    <property type="project" value="UniProtKB-KW"/>
</dbReference>
<keyword evidence="6" id="KW-0418">Kinase</keyword>
<evidence type="ECO:0000256" key="10">
    <source>
        <dbReference type="ARBA" id="ARBA00051243"/>
    </source>
</evidence>
<feature type="binding site" evidence="13">
    <location>
        <position position="142"/>
    </location>
    <ligand>
        <name>Mg(2+)</name>
        <dbReference type="ChEBI" id="CHEBI:18420"/>
    </ligand>
</feature>
<name>A0A7E4WA43_PANRE</name>
<dbReference type="GO" id="GO:0007169">
    <property type="term" value="P:cell surface receptor protein tyrosine kinase signaling pathway"/>
    <property type="evidence" value="ECO:0007669"/>
    <property type="project" value="TreeGrafter"/>
</dbReference>
<feature type="binding site" evidence="12">
    <location>
        <position position="141"/>
    </location>
    <ligand>
        <name>ATP</name>
        <dbReference type="ChEBI" id="CHEBI:30616"/>
    </ligand>
</feature>
<evidence type="ECO:0000256" key="1">
    <source>
        <dbReference type="ARBA" id="ARBA00004167"/>
    </source>
</evidence>
<dbReference type="PANTHER" id="PTHR24416">
    <property type="entry name" value="TYROSINE-PROTEIN KINASE RECEPTOR"/>
    <property type="match status" value="1"/>
</dbReference>
<dbReference type="PROSITE" id="PS50011">
    <property type="entry name" value="PROTEIN_KINASE_DOM"/>
    <property type="match status" value="1"/>
</dbReference>
<evidence type="ECO:0000313" key="16">
    <source>
        <dbReference type="Proteomes" id="UP000492821"/>
    </source>
</evidence>
<evidence type="ECO:0000256" key="8">
    <source>
        <dbReference type="ARBA" id="ARBA00023136"/>
    </source>
</evidence>
<evidence type="ECO:0000256" key="3">
    <source>
        <dbReference type="ARBA" id="ARBA00011902"/>
    </source>
</evidence>
<dbReference type="InterPro" id="IPR020635">
    <property type="entry name" value="Tyr_kinase_cat_dom"/>
</dbReference>
<dbReference type="Pfam" id="PF07714">
    <property type="entry name" value="PK_Tyr_Ser-Thr"/>
    <property type="match status" value="1"/>
</dbReference>
<sequence>MEDQLDPRNLVITKTQHLGKGCTATVYKGLFKTSSDYTPVAVKILNNDYAELVNTAELIDELKILRRVQHPNIVEFIGHTYIDRILHIVTEYMAGGSLHGYIKDESTVLKYQNTFDYMDQILSAMVYLTQQQIVHRDLAARNCLMNGDHTVLKVSDFGLSRSVDFKGEYQILHNDIKLPTHSVAIEAFLFCKFTEKTDVWSFGVLVWELFTRGATPYDPMNYIQIQGFLNEGYQLHCPEALCATPISGKIYGMMLCCWDAEPKKRPTFEQLQDYIRDIVTTNVNKQFMDTQLGCFRNSDTQRQHSYVNQSLT</sequence>
<dbReference type="PIRSF" id="PIRSF000615">
    <property type="entry name" value="TyrPK_CSF1-R"/>
    <property type="match status" value="1"/>
</dbReference>
<organism evidence="16 17">
    <name type="scientific">Panagrellus redivivus</name>
    <name type="common">Microworm</name>
    <dbReference type="NCBI Taxonomy" id="6233"/>
    <lineage>
        <taxon>Eukaryota</taxon>
        <taxon>Metazoa</taxon>
        <taxon>Ecdysozoa</taxon>
        <taxon>Nematoda</taxon>
        <taxon>Chromadorea</taxon>
        <taxon>Rhabditida</taxon>
        <taxon>Tylenchina</taxon>
        <taxon>Panagrolaimomorpha</taxon>
        <taxon>Panagrolaimoidea</taxon>
        <taxon>Panagrolaimidae</taxon>
        <taxon>Panagrellus</taxon>
    </lineage>
</organism>
<dbReference type="GO" id="GO:0005886">
    <property type="term" value="C:plasma membrane"/>
    <property type="evidence" value="ECO:0007669"/>
    <property type="project" value="TreeGrafter"/>
</dbReference>
<dbReference type="PANTHER" id="PTHR24416:SF617">
    <property type="entry name" value="RET ONCOGENE, ISOFORM A"/>
    <property type="match status" value="1"/>
</dbReference>
<keyword evidence="7 12" id="KW-0067">ATP-binding</keyword>
<keyword evidence="16" id="KW-1185">Reference proteome</keyword>
<dbReference type="WBParaSite" id="Pan_g810.t1">
    <property type="protein sequence ID" value="Pan_g810.t1"/>
    <property type="gene ID" value="Pan_g810"/>
</dbReference>
<dbReference type="InterPro" id="IPR008266">
    <property type="entry name" value="Tyr_kinase_AS"/>
</dbReference>
<evidence type="ECO:0000259" key="15">
    <source>
        <dbReference type="PROSITE" id="PS50011"/>
    </source>
</evidence>
<protein>
    <recommendedName>
        <fullName evidence="3">receptor protein-tyrosine kinase</fullName>
        <ecNumber evidence="3">2.7.10.1</ecNumber>
    </recommendedName>
</protein>
<evidence type="ECO:0000256" key="12">
    <source>
        <dbReference type="PIRSR" id="PIRSR000615-2"/>
    </source>
</evidence>
<feature type="active site" description="Proton acceptor" evidence="11">
    <location>
        <position position="137"/>
    </location>
</feature>
<keyword evidence="4" id="KW-0808">Transferase</keyword>
<dbReference type="InterPro" id="IPR017441">
    <property type="entry name" value="Protein_kinase_ATP_BS"/>
</dbReference>
<reference evidence="17" key="2">
    <citation type="submission" date="2020-10" db="UniProtKB">
        <authorList>
            <consortium name="WormBaseParasite"/>
        </authorList>
    </citation>
    <scope>IDENTIFICATION</scope>
</reference>
<keyword evidence="13" id="KW-0479">Metal-binding</keyword>